<dbReference type="PANTHER" id="PTHR42685">
    <property type="entry name" value="GERANYLGERANYL DIPHOSPHATE REDUCTASE"/>
    <property type="match status" value="1"/>
</dbReference>
<dbReference type="SUPFAM" id="SSF51905">
    <property type="entry name" value="FAD/NAD(P)-binding domain"/>
    <property type="match status" value="1"/>
</dbReference>
<proteinExistence type="predicted"/>
<dbReference type="KEGG" id="cmah:C1I91_17835"/>
<dbReference type="OrthoDB" id="25353at2"/>
<dbReference type="AlphaFoldDB" id="A0A410DWC4"/>
<dbReference type="Pfam" id="PF13450">
    <property type="entry name" value="NAD_binding_8"/>
    <property type="match status" value="1"/>
</dbReference>
<protein>
    <submittedName>
        <fullName evidence="1">Dehydrogenase</fullName>
    </submittedName>
</protein>
<dbReference type="Gene3D" id="3.50.50.60">
    <property type="entry name" value="FAD/NAD(P)-binding domain"/>
    <property type="match status" value="1"/>
</dbReference>
<dbReference type="InterPro" id="IPR036188">
    <property type="entry name" value="FAD/NAD-bd_sf"/>
</dbReference>
<organism evidence="1 2">
    <name type="scientific">Clostridium manihotivorum</name>
    <dbReference type="NCBI Taxonomy" id="2320868"/>
    <lineage>
        <taxon>Bacteria</taxon>
        <taxon>Bacillati</taxon>
        <taxon>Bacillota</taxon>
        <taxon>Clostridia</taxon>
        <taxon>Eubacteriales</taxon>
        <taxon>Clostridiaceae</taxon>
        <taxon>Clostridium</taxon>
    </lineage>
</organism>
<dbReference type="RefSeq" id="WP_128214080.1">
    <property type="nucleotide sequence ID" value="NZ_CP025746.1"/>
</dbReference>
<evidence type="ECO:0000313" key="1">
    <source>
        <dbReference type="EMBL" id="QAA33357.1"/>
    </source>
</evidence>
<gene>
    <name evidence="1" type="ORF">C1I91_17835</name>
</gene>
<keyword evidence="2" id="KW-1185">Reference proteome</keyword>
<evidence type="ECO:0000313" key="2">
    <source>
        <dbReference type="Proteomes" id="UP000286268"/>
    </source>
</evidence>
<dbReference type="PANTHER" id="PTHR42685:SF22">
    <property type="entry name" value="CONDITIONED MEDIUM FACTOR RECEPTOR 1"/>
    <property type="match status" value="1"/>
</dbReference>
<dbReference type="EMBL" id="CP025746">
    <property type="protein sequence ID" value="QAA33357.1"/>
    <property type="molecule type" value="Genomic_DNA"/>
</dbReference>
<reference evidence="1 2" key="1">
    <citation type="submission" date="2018-01" db="EMBL/GenBank/DDBJ databases">
        <title>Genome Sequencing and Assembly of Anaerobacter polyendosporus strain CT4.</title>
        <authorList>
            <person name="Tachaapaikoon C."/>
            <person name="Sutheeworapong S."/>
            <person name="Jenjaroenpun P."/>
            <person name="Wongsurawat T."/>
            <person name="Nookeaw I."/>
            <person name="Cheawchanlertfa P."/>
            <person name="Kosugi A."/>
            <person name="Cheevadhanarak S."/>
            <person name="Ratanakhanokchai K."/>
        </authorList>
    </citation>
    <scope>NUCLEOTIDE SEQUENCE [LARGE SCALE GENOMIC DNA]</scope>
    <source>
        <strain evidence="1 2">CT4</strain>
    </source>
</reference>
<sequence length="368" mass="41432">MDVAIIGAGLSGLSAALSLERYGVKPTVFEKEASVGYKFFNTEAMFSILNRPSKDCIEYIEKEVKVKLEPIDMIDKLTIFSKNSKGSIEGEIGYSNIRGRTEKSYEKQLESKLSAKILFNSTEDYAYICKNFEKVILATGDGEYASRLGNFKSDLTCTIKGAIANGAFSTNTAYVWFDYDLIPKGYGWIIPYSDKEANLVIAYPDYPNNIKLDLDYMWKSFCDVVQRTLNQSLRIDEAFEITRYMMGVSVRPKIDDTYFVGNCFGALLPGLGFGQFASILTGAYAAYDICNIGKYEELVKPLYETYNHSLVLRRYLESLDNEKLDAAIRSLDNKFLDGIIDKVCNTNTSLDILKILTPLMRVATLKNK</sequence>
<dbReference type="PRINTS" id="PR00411">
    <property type="entry name" value="PNDRDTASEI"/>
</dbReference>
<dbReference type="Proteomes" id="UP000286268">
    <property type="component" value="Chromosome"/>
</dbReference>
<dbReference type="InterPro" id="IPR050407">
    <property type="entry name" value="Geranylgeranyl_reductase"/>
</dbReference>
<accession>A0A410DWC4</accession>
<name>A0A410DWC4_9CLOT</name>
<dbReference type="Gene3D" id="3.30.9.10">
    <property type="entry name" value="D-Amino Acid Oxidase, subunit A, domain 2"/>
    <property type="match status" value="1"/>
</dbReference>